<dbReference type="OMA" id="ILETAWI"/>
<keyword evidence="4 6" id="KW-0235">DNA replication</keyword>
<name>U1GAC0_ENDPU</name>
<dbReference type="EMBL" id="KE721514">
    <property type="protein sequence ID" value="ERF68616.1"/>
    <property type="molecule type" value="Genomic_DNA"/>
</dbReference>
<evidence type="ECO:0000256" key="2">
    <source>
        <dbReference type="ARBA" id="ARBA00008187"/>
    </source>
</evidence>
<dbReference type="OrthoDB" id="338231at2759"/>
<dbReference type="eggNOG" id="KOG3176">
    <property type="taxonomic scope" value="Eukaryota"/>
</dbReference>
<feature type="domain" description="GINS subunit" evidence="7">
    <location>
        <begin position="79"/>
        <end position="149"/>
    </location>
</feature>
<comment type="similarity">
    <text evidence="2 6">Belongs to the GINS4/SLD5 family.</text>
</comment>
<dbReference type="HOGENOM" id="CLU_071893_1_1_1"/>
<dbReference type="InterPro" id="IPR038749">
    <property type="entry name" value="Sld5_GINS_A"/>
</dbReference>
<gene>
    <name evidence="9" type="ORF">EPUS_07177</name>
</gene>
<keyword evidence="5 6" id="KW-0539">Nucleus</keyword>
<evidence type="ECO:0000313" key="10">
    <source>
        <dbReference type="Proteomes" id="UP000019373"/>
    </source>
</evidence>
<reference evidence="10" key="1">
    <citation type="journal article" date="2014" name="BMC Genomics">
        <title>Genome characteristics reveal the impact of lichenization on lichen-forming fungus Endocarpon pusillum Hedwig (Verrucariales, Ascomycota).</title>
        <authorList>
            <person name="Wang Y.-Y."/>
            <person name="Liu B."/>
            <person name="Zhang X.-Y."/>
            <person name="Zhou Q.-M."/>
            <person name="Zhang T."/>
            <person name="Li H."/>
            <person name="Yu Y.-F."/>
            <person name="Zhang X.-L."/>
            <person name="Hao X.-Y."/>
            <person name="Wang M."/>
            <person name="Wang L."/>
            <person name="Wei J.-C."/>
        </authorList>
    </citation>
    <scope>NUCLEOTIDE SEQUENCE [LARGE SCALE GENOMIC DNA]</scope>
    <source>
        <strain evidence="10">Z07020 / HMAS-L-300199</strain>
    </source>
</reference>
<dbReference type="Pfam" id="PF16922">
    <property type="entry name" value="SLD5_C"/>
    <property type="match status" value="1"/>
</dbReference>
<dbReference type="PANTHER" id="PTHR21206">
    <property type="entry name" value="SLD5 PROTEIN"/>
    <property type="match status" value="1"/>
</dbReference>
<dbReference type="RefSeq" id="XP_007805736.1">
    <property type="nucleotide sequence ID" value="XM_007807545.1"/>
</dbReference>
<dbReference type="SUPFAM" id="SSF158573">
    <property type="entry name" value="GINS helical bundle-like"/>
    <property type="match status" value="1"/>
</dbReference>
<dbReference type="InterPro" id="IPR036224">
    <property type="entry name" value="GINS_bundle-like_dom_sf"/>
</dbReference>
<evidence type="ECO:0000256" key="6">
    <source>
        <dbReference type="PIRNR" id="PIRNR007764"/>
    </source>
</evidence>
<dbReference type="GO" id="GO:0000811">
    <property type="term" value="C:GINS complex"/>
    <property type="evidence" value="ECO:0007669"/>
    <property type="project" value="UniProtKB-UniRule"/>
</dbReference>
<dbReference type="CDD" id="cd11711">
    <property type="entry name" value="GINS_A_Sld5"/>
    <property type="match status" value="1"/>
</dbReference>
<evidence type="ECO:0000259" key="8">
    <source>
        <dbReference type="Pfam" id="PF16922"/>
    </source>
</evidence>
<evidence type="ECO:0000256" key="1">
    <source>
        <dbReference type="ARBA" id="ARBA00004123"/>
    </source>
</evidence>
<evidence type="ECO:0000313" key="9">
    <source>
        <dbReference type="EMBL" id="ERF68616.1"/>
    </source>
</evidence>
<evidence type="ECO:0000256" key="3">
    <source>
        <dbReference type="ARBA" id="ARBA00014804"/>
    </source>
</evidence>
<dbReference type="Proteomes" id="UP000019373">
    <property type="component" value="Unassembled WGS sequence"/>
</dbReference>
<organism evidence="9 10">
    <name type="scientific">Endocarpon pusillum (strain Z07020 / HMAS-L-300199)</name>
    <name type="common">Lichen-forming fungus</name>
    <dbReference type="NCBI Taxonomy" id="1263415"/>
    <lineage>
        <taxon>Eukaryota</taxon>
        <taxon>Fungi</taxon>
        <taxon>Dikarya</taxon>
        <taxon>Ascomycota</taxon>
        <taxon>Pezizomycotina</taxon>
        <taxon>Eurotiomycetes</taxon>
        <taxon>Chaetothyriomycetidae</taxon>
        <taxon>Verrucariales</taxon>
        <taxon>Verrucariaceae</taxon>
        <taxon>Endocarpon</taxon>
    </lineage>
</organism>
<dbReference type="AlphaFoldDB" id="U1GAC0"/>
<dbReference type="GeneID" id="19242062"/>
<feature type="domain" description="DNA replication complex GINS protein SLD5 C-terminal" evidence="8">
    <location>
        <begin position="175"/>
        <end position="240"/>
    </location>
</feature>
<dbReference type="InterPro" id="IPR008591">
    <property type="entry name" value="GINS_Sld5"/>
</dbReference>
<proteinExistence type="inferred from homology"/>
<sequence length="240" mass="26848">MDIDDILAELDRSEPTAKASTALDHQQLTRFWISERAAPDVLKWPTDLMDRVIARVRQQIELVEDLTAGAGMTGSGTSSSNSNLTLSILQTDLSRTQYIIRSLLRQRLAKLTKYAMHYLTLDDKSALLSPQEESFLRNHQSLLSDLYSASFLSAFPAQLQRLDDNAGGLNMVEGPDGKKAVFIRCLAKRWSSDPLFEDYDADDDEEAGESGALAMRRGQVWVVRWEDVKKGVEKGALELL</sequence>
<comment type="subcellular location">
    <subcellularLocation>
        <location evidence="1 6">Nucleus</location>
    </subcellularLocation>
</comment>
<dbReference type="PIRSF" id="PIRSF007764">
    <property type="entry name" value="Sld5"/>
    <property type="match status" value="1"/>
</dbReference>
<accession>U1GAC0</accession>
<keyword evidence="10" id="KW-1185">Reference proteome</keyword>
<evidence type="ECO:0000256" key="5">
    <source>
        <dbReference type="ARBA" id="ARBA00023242"/>
    </source>
</evidence>
<dbReference type="InterPro" id="IPR021151">
    <property type="entry name" value="GINS_A"/>
</dbReference>
<evidence type="ECO:0000259" key="7">
    <source>
        <dbReference type="Pfam" id="PF05916"/>
    </source>
</evidence>
<dbReference type="Gene3D" id="1.20.58.1030">
    <property type="match status" value="1"/>
</dbReference>
<protein>
    <recommendedName>
        <fullName evidence="3 6">DNA replication complex GINS protein SLD5</fullName>
    </recommendedName>
</protein>
<dbReference type="InterPro" id="IPR031633">
    <property type="entry name" value="SLD5_C"/>
</dbReference>
<dbReference type="PANTHER" id="PTHR21206:SF0">
    <property type="entry name" value="DNA REPLICATION COMPLEX GINS PROTEIN SLD5"/>
    <property type="match status" value="1"/>
</dbReference>
<evidence type="ECO:0000256" key="4">
    <source>
        <dbReference type="ARBA" id="ARBA00022705"/>
    </source>
</evidence>
<dbReference type="GO" id="GO:0000727">
    <property type="term" value="P:double-strand break repair via break-induced replication"/>
    <property type="evidence" value="ECO:0007669"/>
    <property type="project" value="TreeGrafter"/>
</dbReference>
<dbReference type="GO" id="GO:0006261">
    <property type="term" value="P:DNA-templated DNA replication"/>
    <property type="evidence" value="ECO:0007669"/>
    <property type="project" value="InterPro"/>
</dbReference>
<dbReference type="Pfam" id="PF05916">
    <property type="entry name" value="Sld5"/>
    <property type="match status" value="1"/>
</dbReference>
<comment type="function">
    <text evidence="6">The GINS complex plays an essential role in the initiation of DNA replication.</text>
</comment>